<dbReference type="InterPro" id="IPR012317">
    <property type="entry name" value="Poly(ADP-ribose)pol_cat_dom"/>
</dbReference>
<feature type="domain" description="PARP catalytic" evidence="10">
    <location>
        <begin position="316"/>
        <end position="551"/>
    </location>
</feature>
<dbReference type="AlphaFoldDB" id="A0AAD7NJM7"/>
<dbReference type="Gene3D" id="3.90.228.10">
    <property type="match status" value="1"/>
</dbReference>
<dbReference type="GO" id="GO:1990404">
    <property type="term" value="F:NAD+-protein mono-ADP-ribosyltransferase activity"/>
    <property type="evidence" value="ECO:0007669"/>
    <property type="project" value="TreeGrafter"/>
</dbReference>
<evidence type="ECO:0000259" key="12">
    <source>
        <dbReference type="PROSITE" id="PS51977"/>
    </source>
</evidence>
<evidence type="ECO:0000256" key="1">
    <source>
        <dbReference type="ARBA" id="ARBA00004123"/>
    </source>
</evidence>
<dbReference type="PANTHER" id="PTHR10459:SF60">
    <property type="entry name" value="POLY [ADP-RIBOSE] POLYMERASE 2"/>
    <property type="match status" value="1"/>
</dbReference>
<keyword evidence="14" id="KW-1185">Reference proteome</keyword>
<dbReference type="PANTHER" id="PTHR10459">
    <property type="entry name" value="DNA LIGASE"/>
    <property type="match status" value="1"/>
</dbReference>
<dbReference type="SUPFAM" id="SSF56399">
    <property type="entry name" value="ADP-ribosylation"/>
    <property type="match status" value="1"/>
</dbReference>
<dbReference type="Proteomes" id="UP001215598">
    <property type="component" value="Unassembled WGS sequence"/>
</dbReference>
<dbReference type="Pfam" id="PF05406">
    <property type="entry name" value="WGR"/>
    <property type="match status" value="1"/>
</dbReference>
<evidence type="ECO:0000256" key="3">
    <source>
        <dbReference type="ARBA" id="ARBA00022679"/>
    </source>
</evidence>
<evidence type="ECO:0000256" key="5">
    <source>
        <dbReference type="ARBA" id="ARBA00023027"/>
    </source>
</evidence>
<dbReference type="InterPro" id="IPR036930">
    <property type="entry name" value="WGR_dom_sf"/>
</dbReference>
<comment type="caution">
    <text evidence="13">The sequence shown here is derived from an EMBL/GenBank/DDBJ whole genome shotgun (WGS) entry which is preliminary data.</text>
</comment>
<comment type="similarity">
    <text evidence="7">Belongs to the ARTD/PARP family.</text>
</comment>
<dbReference type="GO" id="GO:0005730">
    <property type="term" value="C:nucleolus"/>
    <property type="evidence" value="ECO:0007669"/>
    <property type="project" value="TreeGrafter"/>
</dbReference>
<dbReference type="SUPFAM" id="SSF47587">
    <property type="entry name" value="Domain of poly(ADP-ribose) polymerase"/>
    <property type="match status" value="1"/>
</dbReference>
<evidence type="ECO:0000313" key="14">
    <source>
        <dbReference type="Proteomes" id="UP001215598"/>
    </source>
</evidence>
<evidence type="ECO:0000256" key="2">
    <source>
        <dbReference type="ARBA" id="ARBA00022676"/>
    </source>
</evidence>
<dbReference type="GO" id="GO:0006302">
    <property type="term" value="P:double-strand break repair"/>
    <property type="evidence" value="ECO:0007669"/>
    <property type="project" value="TreeGrafter"/>
</dbReference>
<dbReference type="EC" id="2.4.2.-" evidence="9"/>
<dbReference type="InterPro" id="IPR050800">
    <property type="entry name" value="ARTD/PARP"/>
</dbReference>
<keyword evidence="4" id="KW-0548">Nucleotidyltransferase</keyword>
<feature type="domain" description="PARP alpha-helical" evidence="11">
    <location>
        <begin position="179"/>
        <end position="305"/>
    </location>
</feature>
<gene>
    <name evidence="13" type="ORF">B0H16DRAFT_1528474</name>
</gene>
<reference evidence="13" key="1">
    <citation type="submission" date="2023-03" db="EMBL/GenBank/DDBJ databases">
        <title>Massive genome expansion in bonnet fungi (Mycena s.s.) driven by repeated elements and novel gene families across ecological guilds.</title>
        <authorList>
            <consortium name="Lawrence Berkeley National Laboratory"/>
            <person name="Harder C.B."/>
            <person name="Miyauchi S."/>
            <person name="Viragh M."/>
            <person name="Kuo A."/>
            <person name="Thoen E."/>
            <person name="Andreopoulos B."/>
            <person name="Lu D."/>
            <person name="Skrede I."/>
            <person name="Drula E."/>
            <person name="Henrissat B."/>
            <person name="Morin E."/>
            <person name="Kohler A."/>
            <person name="Barry K."/>
            <person name="LaButti K."/>
            <person name="Morin E."/>
            <person name="Salamov A."/>
            <person name="Lipzen A."/>
            <person name="Mereny Z."/>
            <person name="Hegedus B."/>
            <person name="Baldrian P."/>
            <person name="Stursova M."/>
            <person name="Weitz H."/>
            <person name="Taylor A."/>
            <person name="Grigoriev I.V."/>
            <person name="Nagy L.G."/>
            <person name="Martin F."/>
            <person name="Kauserud H."/>
        </authorList>
    </citation>
    <scope>NUCLEOTIDE SEQUENCE</scope>
    <source>
        <strain evidence="13">CBHHK182m</strain>
    </source>
</reference>
<dbReference type="GO" id="GO:0016779">
    <property type="term" value="F:nucleotidyltransferase activity"/>
    <property type="evidence" value="ECO:0007669"/>
    <property type="project" value="UniProtKB-KW"/>
</dbReference>
<dbReference type="Gene3D" id="2.20.140.10">
    <property type="entry name" value="WGR domain"/>
    <property type="match status" value="1"/>
</dbReference>
<protein>
    <recommendedName>
        <fullName evidence="9">Poly [ADP-ribose] polymerase</fullName>
        <shortName evidence="9">PARP</shortName>
        <ecNumber evidence="9">2.4.2.-</ecNumber>
    </recommendedName>
</protein>
<organism evidence="13 14">
    <name type="scientific">Mycena metata</name>
    <dbReference type="NCBI Taxonomy" id="1033252"/>
    <lineage>
        <taxon>Eukaryota</taxon>
        <taxon>Fungi</taxon>
        <taxon>Dikarya</taxon>
        <taxon>Basidiomycota</taxon>
        <taxon>Agaricomycotina</taxon>
        <taxon>Agaricomycetes</taxon>
        <taxon>Agaricomycetidae</taxon>
        <taxon>Agaricales</taxon>
        <taxon>Marasmiineae</taxon>
        <taxon>Mycenaceae</taxon>
        <taxon>Mycena</taxon>
    </lineage>
</organism>
<name>A0AAD7NJM7_9AGAR</name>
<dbReference type="CDD" id="cd07997">
    <property type="entry name" value="WGR_PARP"/>
    <property type="match status" value="1"/>
</dbReference>
<proteinExistence type="inferred from homology"/>
<evidence type="ECO:0000259" key="11">
    <source>
        <dbReference type="PROSITE" id="PS51060"/>
    </source>
</evidence>
<evidence type="ECO:0000256" key="7">
    <source>
        <dbReference type="ARBA" id="ARBA00024347"/>
    </source>
</evidence>
<keyword evidence="2 9" id="KW-0328">Glycosyltransferase</keyword>
<dbReference type="GO" id="GO:0070212">
    <property type="term" value="P:protein poly-ADP-ribosylation"/>
    <property type="evidence" value="ECO:0007669"/>
    <property type="project" value="TreeGrafter"/>
</dbReference>
<dbReference type="InterPro" id="IPR004102">
    <property type="entry name" value="Poly(ADP-ribose)pol_reg_dom"/>
</dbReference>
<sequence>MFLRSLARQIQSGIRAFSSPGFIGSTPTVCWPKPLIIHVSSPQRFQVPVDPFSGQQTTHRVHVTTEPWDAILNRTDINANQNKNKFYIMQLLQSTANPDSCTLHTRWGRVGAVGQTGLDSSFQSVADAEKMFLKKFKAKTGVNWRERETATPEIGKYFWLDRNYEAEEDERDSTPTPAASTLPPEVLKLCDLIFSQDLIGVHLAAMNYNVKKTPLGKLGRATISKGFSALKLIADAIDNPNSALTEEYDTVEAAYAALSSAYYSIIPHVSGRGPLRVIDNAAYLMEELELMDSLLDMQVASKIMSGGGSMTNAPLHPMDARLASLKLSRIEPLSSASSEYGAIADYARNTEVRDSFYAIDIQNIFRVEREEETQAWTEAGHHLLNNGERLLLWHGSRSTNFAGILKNGLRIAPPEAPSTGYMFGRGVYFADMVSKSFNYCHSELSYDTGLLLLCEVAAMPFLEQKQSNYTADVDCTAAGKRSTKGLGRSAPARWIDAGGALTEDLRGCMMPAGSRRLRTVQPVLHHNEYIVYNLHQIRLRYVVMVKSRTKV</sequence>
<dbReference type="InterPro" id="IPR036616">
    <property type="entry name" value="Poly(ADP-ribose)pol_reg_dom_sf"/>
</dbReference>
<comment type="subcellular location">
    <subcellularLocation>
        <location evidence="1">Nucleus</location>
    </subcellularLocation>
</comment>
<dbReference type="PROSITE" id="PS51977">
    <property type="entry name" value="WGR"/>
    <property type="match status" value="1"/>
</dbReference>
<dbReference type="Pfam" id="PF02877">
    <property type="entry name" value="PARP_reg"/>
    <property type="match status" value="1"/>
</dbReference>
<evidence type="ECO:0000256" key="9">
    <source>
        <dbReference type="RuleBase" id="RU362114"/>
    </source>
</evidence>
<evidence type="ECO:0000256" key="4">
    <source>
        <dbReference type="ARBA" id="ARBA00022695"/>
    </source>
</evidence>
<keyword evidence="5 9" id="KW-0520">NAD</keyword>
<evidence type="ECO:0000256" key="8">
    <source>
        <dbReference type="ARBA" id="ARBA00033987"/>
    </source>
</evidence>
<comment type="catalytic activity">
    <reaction evidence="8">
        <text>NAD(+) + (ADP-D-ribosyl)n-acceptor = nicotinamide + (ADP-D-ribosyl)n+1-acceptor + H(+).</text>
        <dbReference type="EC" id="2.4.2.30"/>
    </reaction>
</comment>
<dbReference type="InterPro" id="IPR008893">
    <property type="entry name" value="WGR_domain"/>
</dbReference>
<dbReference type="SUPFAM" id="SSF142921">
    <property type="entry name" value="WGR domain-like"/>
    <property type="match status" value="1"/>
</dbReference>
<dbReference type="FunFam" id="2.20.140.10:FF:000001">
    <property type="entry name" value="Poly [ADP-ribose] polymerase"/>
    <property type="match status" value="1"/>
</dbReference>
<dbReference type="CDD" id="cd01437">
    <property type="entry name" value="parp_like"/>
    <property type="match status" value="1"/>
</dbReference>
<dbReference type="GO" id="GO:0003950">
    <property type="term" value="F:NAD+ poly-ADP-ribosyltransferase activity"/>
    <property type="evidence" value="ECO:0007669"/>
    <property type="project" value="UniProtKB-UniRule"/>
</dbReference>
<evidence type="ECO:0000259" key="10">
    <source>
        <dbReference type="PROSITE" id="PS51059"/>
    </source>
</evidence>
<dbReference type="SMART" id="SM00773">
    <property type="entry name" value="WGR"/>
    <property type="match status" value="1"/>
</dbReference>
<evidence type="ECO:0000256" key="6">
    <source>
        <dbReference type="ARBA" id="ARBA00023242"/>
    </source>
</evidence>
<evidence type="ECO:0000313" key="13">
    <source>
        <dbReference type="EMBL" id="KAJ7763009.1"/>
    </source>
</evidence>
<dbReference type="PROSITE" id="PS51059">
    <property type="entry name" value="PARP_CATALYTIC"/>
    <property type="match status" value="1"/>
</dbReference>
<keyword evidence="3 9" id="KW-0808">Transferase</keyword>
<dbReference type="EMBL" id="JARKIB010000031">
    <property type="protein sequence ID" value="KAJ7763009.1"/>
    <property type="molecule type" value="Genomic_DNA"/>
</dbReference>
<keyword evidence="6" id="KW-0539">Nucleus</keyword>
<accession>A0AAD7NJM7</accession>
<dbReference type="Pfam" id="PF00644">
    <property type="entry name" value="PARP"/>
    <property type="match status" value="1"/>
</dbReference>
<dbReference type="Gene3D" id="1.20.142.10">
    <property type="entry name" value="Poly(ADP-ribose) polymerase, regulatory domain"/>
    <property type="match status" value="1"/>
</dbReference>
<feature type="domain" description="WGR" evidence="12">
    <location>
        <begin position="60"/>
        <end position="157"/>
    </location>
</feature>
<dbReference type="PROSITE" id="PS51060">
    <property type="entry name" value="PARP_ALPHA_HD"/>
    <property type="match status" value="1"/>
</dbReference>